<name>A0A381L9P7_BLUGR</name>
<dbReference type="CDD" id="cd02662">
    <property type="entry name" value="Peptidase_C19F"/>
    <property type="match status" value="1"/>
</dbReference>
<evidence type="ECO:0000256" key="5">
    <source>
        <dbReference type="ARBA" id="ARBA00022786"/>
    </source>
</evidence>
<evidence type="ECO:0000256" key="2">
    <source>
        <dbReference type="ARBA" id="ARBA00009085"/>
    </source>
</evidence>
<keyword evidence="7" id="KW-0788">Thiol protease</keyword>
<dbReference type="GO" id="GO:0005829">
    <property type="term" value="C:cytosol"/>
    <property type="evidence" value="ECO:0007669"/>
    <property type="project" value="TreeGrafter"/>
</dbReference>
<feature type="region of interest" description="Disordered" evidence="8">
    <location>
        <begin position="613"/>
        <end position="645"/>
    </location>
</feature>
<feature type="compositionally biased region" description="Basic and acidic residues" evidence="8">
    <location>
        <begin position="685"/>
        <end position="696"/>
    </location>
</feature>
<dbReference type="OrthoDB" id="2020758at2759"/>
<evidence type="ECO:0000256" key="1">
    <source>
        <dbReference type="ARBA" id="ARBA00000707"/>
    </source>
</evidence>
<dbReference type="PROSITE" id="PS50235">
    <property type="entry name" value="USP_3"/>
    <property type="match status" value="1"/>
</dbReference>
<evidence type="ECO:0000256" key="4">
    <source>
        <dbReference type="ARBA" id="ARBA00022670"/>
    </source>
</evidence>
<evidence type="ECO:0000256" key="8">
    <source>
        <dbReference type="SAM" id="MobiDB-lite"/>
    </source>
</evidence>
<dbReference type="GO" id="GO:0006508">
    <property type="term" value="P:proteolysis"/>
    <property type="evidence" value="ECO:0007669"/>
    <property type="project" value="UniProtKB-KW"/>
</dbReference>
<dbReference type="SUPFAM" id="SSF54001">
    <property type="entry name" value="Cysteine proteinases"/>
    <property type="match status" value="1"/>
</dbReference>
<feature type="region of interest" description="Disordered" evidence="8">
    <location>
        <begin position="684"/>
        <end position="703"/>
    </location>
</feature>
<sequence>MQASYSQSHEIFGGASEIEYHQIYREGLYSTLSNLSLLLPLLLCCLPIIYQIFYRLDLKLVPFTELLWKLLVFLTPSRLLNVVGDFWASHSTKNAISIESKNNRTAKSNIMRRIFSMDRPGNHIDSVVQVGRKISGMNFATQEHDDRPAGLGNWDNSCYQNSILQGLASLKSLYNHLSTPVMELSDSTIKLETDSGLRMVEALRNLLGKLNNQSNNGKRIWTPDTLKNMSSWQQQDAQEYFSKILDEVDREMRTKADYNYEGFKLGPLEITEPRTPLLENFRNPLEGLIAQRVGCTECGYSEGLFLIPFNCLTLPLNQSTNQSISQCLDEYSKLELIEGVNCGKCTLINAQKVLSKFKEGMDHAAENSPIREQVEKRLQATTEALETDMYEDKNLQNNCKITNKNWVASTKSRQAVIARPPKSLVIHFNRSLYDDMTGGFKKNCSQVRFPKILDLGPWCLGSAGKGSDILTEEWILEPEEPMIAGSTKHSRQKGPIFELRAVITHYGRHENGHYVCYKIHPPVWSPNNIEKRQQWWRLSDDEVVKVSEEDVLAQGGVFMLFYERIDLPPSATESFQMSNLGNTKEESSTTKHSASYSESSILAPIEERIRRNSLELKPTTCSSSDKNLRLGLQEPSSSNGQNKIGNDTGLNHEVNYGEETQPDFKTKNSVAALQESWDINGIDASRADERNQKDIPTRSFVMV</sequence>
<accession>A0A381L9P7</accession>
<dbReference type="GO" id="GO:0016579">
    <property type="term" value="P:protein deubiquitination"/>
    <property type="evidence" value="ECO:0007669"/>
    <property type="project" value="InterPro"/>
</dbReference>
<keyword evidence="6" id="KW-0378">Hydrolase</keyword>
<dbReference type="InterPro" id="IPR028889">
    <property type="entry name" value="USP"/>
</dbReference>
<reference evidence="11" key="1">
    <citation type="submission" date="2018-07" db="EMBL/GenBank/DDBJ databases">
        <authorList>
            <person name="Quirk P.G."/>
            <person name="Krulwich T.A."/>
        </authorList>
    </citation>
    <scope>NUCLEOTIDE SEQUENCE</scope>
    <source>
        <strain evidence="11">96224</strain>
    </source>
</reference>
<dbReference type="Gene3D" id="3.90.70.10">
    <property type="entry name" value="Cysteine proteinases"/>
    <property type="match status" value="1"/>
</dbReference>
<keyword evidence="9" id="KW-1133">Transmembrane helix</keyword>
<dbReference type="AlphaFoldDB" id="A0A381L9P7"/>
<dbReference type="InterPro" id="IPR001394">
    <property type="entry name" value="Peptidase_C19_UCH"/>
</dbReference>
<dbReference type="GO" id="GO:0004843">
    <property type="term" value="F:cysteine-type deubiquitinase activity"/>
    <property type="evidence" value="ECO:0007669"/>
    <property type="project" value="UniProtKB-EC"/>
</dbReference>
<evidence type="ECO:0000256" key="3">
    <source>
        <dbReference type="ARBA" id="ARBA00012759"/>
    </source>
</evidence>
<dbReference type="GO" id="GO:0005634">
    <property type="term" value="C:nucleus"/>
    <property type="evidence" value="ECO:0007669"/>
    <property type="project" value="TreeGrafter"/>
</dbReference>
<keyword evidence="9" id="KW-0472">Membrane</keyword>
<dbReference type="EC" id="3.4.19.12" evidence="3"/>
<evidence type="ECO:0000313" key="11">
    <source>
        <dbReference type="EMBL" id="SUZ09916.1"/>
    </source>
</evidence>
<dbReference type="EMBL" id="UIGY01000064">
    <property type="protein sequence ID" value="SUZ09916.1"/>
    <property type="molecule type" value="Genomic_DNA"/>
</dbReference>
<keyword evidence="9" id="KW-0812">Transmembrane</keyword>
<evidence type="ECO:0000256" key="7">
    <source>
        <dbReference type="ARBA" id="ARBA00022807"/>
    </source>
</evidence>
<dbReference type="PANTHER" id="PTHR24006">
    <property type="entry name" value="UBIQUITIN CARBOXYL-TERMINAL HYDROLASE"/>
    <property type="match status" value="1"/>
</dbReference>
<feature type="domain" description="USP" evidence="10">
    <location>
        <begin position="149"/>
        <end position="565"/>
    </location>
</feature>
<evidence type="ECO:0000259" key="10">
    <source>
        <dbReference type="PROSITE" id="PS50235"/>
    </source>
</evidence>
<keyword evidence="4" id="KW-0645">Protease</keyword>
<dbReference type="InterPro" id="IPR018200">
    <property type="entry name" value="USP_CS"/>
</dbReference>
<comment type="catalytic activity">
    <reaction evidence="1">
        <text>Thiol-dependent hydrolysis of ester, thioester, amide, peptide and isopeptide bonds formed by the C-terminal Gly of ubiquitin (a 76-residue protein attached to proteins as an intracellular targeting signal).</text>
        <dbReference type="EC" id="3.4.19.12"/>
    </reaction>
</comment>
<dbReference type="PROSITE" id="PS00973">
    <property type="entry name" value="USP_2"/>
    <property type="match status" value="1"/>
</dbReference>
<evidence type="ECO:0000256" key="9">
    <source>
        <dbReference type="SAM" id="Phobius"/>
    </source>
</evidence>
<keyword evidence="5" id="KW-0833">Ubl conjugation pathway</keyword>
<dbReference type="InterPro" id="IPR050164">
    <property type="entry name" value="Peptidase_C19"/>
</dbReference>
<evidence type="ECO:0000256" key="6">
    <source>
        <dbReference type="ARBA" id="ARBA00022801"/>
    </source>
</evidence>
<dbReference type="InterPro" id="IPR038765">
    <property type="entry name" value="Papain-like_cys_pep_sf"/>
</dbReference>
<gene>
    <name evidence="11" type="ORF">BGT96224V2_LOCUS3069</name>
</gene>
<dbReference type="PANTHER" id="PTHR24006:SF888">
    <property type="entry name" value="UBIQUITIN CARBOXYL-TERMINAL HYDROLASE 30"/>
    <property type="match status" value="1"/>
</dbReference>
<dbReference type="Pfam" id="PF00443">
    <property type="entry name" value="UCH"/>
    <property type="match status" value="1"/>
</dbReference>
<feature type="compositionally biased region" description="Polar residues" evidence="8">
    <location>
        <begin position="634"/>
        <end position="645"/>
    </location>
</feature>
<feature type="transmembrane region" description="Helical" evidence="9">
    <location>
        <begin position="35"/>
        <end position="54"/>
    </location>
</feature>
<organism evidence="11">
    <name type="scientific">Blumeria graminis f. sp. tritici 96224</name>
    <dbReference type="NCBI Taxonomy" id="1268274"/>
    <lineage>
        <taxon>Eukaryota</taxon>
        <taxon>Fungi</taxon>
        <taxon>Dikarya</taxon>
        <taxon>Ascomycota</taxon>
        <taxon>Pezizomycotina</taxon>
        <taxon>Leotiomycetes</taxon>
        <taxon>Erysiphales</taxon>
        <taxon>Erysiphaceae</taxon>
        <taxon>Blumeria</taxon>
    </lineage>
</organism>
<protein>
    <recommendedName>
        <fullName evidence="3">ubiquitinyl hydrolase 1</fullName>
        <ecNumber evidence="3">3.4.19.12</ecNumber>
    </recommendedName>
</protein>
<comment type="similarity">
    <text evidence="2">Belongs to the peptidase C19 family.</text>
</comment>
<proteinExistence type="inferred from homology"/>